<protein>
    <submittedName>
        <fullName evidence="2">Uncharacterized protein</fullName>
    </submittedName>
</protein>
<name>A0A4Q9MCZ1_9APHY</name>
<feature type="non-terminal residue" evidence="2">
    <location>
        <position position="86"/>
    </location>
</feature>
<proteinExistence type="predicted"/>
<dbReference type="EMBL" id="ML143465">
    <property type="protein sequence ID" value="TBU25190.1"/>
    <property type="molecule type" value="Genomic_DNA"/>
</dbReference>
<reference evidence="2" key="1">
    <citation type="submission" date="2019-01" db="EMBL/GenBank/DDBJ databases">
        <title>Draft genome sequences of three monokaryotic isolates of the white-rot basidiomycete fungus Dichomitus squalens.</title>
        <authorList>
            <consortium name="DOE Joint Genome Institute"/>
            <person name="Lopez S.C."/>
            <person name="Andreopoulos B."/>
            <person name="Pangilinan J."/>
            <person name="Lipzen A."/>
            <person name="Riley R."/>
            <person name="Ahrendt S."/>
            <person name="Ng V."/>
            <person name="Barry K."/>
            <person name="Daum C."/>
            <person name="Grigoriev I.V."/>
            <person name="Hilden K.S."/>
            <person name="Makela M.R."/>
            <person name="de Vries R.P."/>
        </authorList>
    </citation>
    <scope>NUCLEOTIDE SEQUENCE [LARGE SCALE GENOMIC DNA]</scope>
    <source>
        <strain evidence="2">OM18370.1</strain>
    </source>
</reference>
<dbReference type="Proteomes" id="UP000292957">
    <property type="component" value="Unassembled WGS sequence"/>
</dbReference>
<dbReference type="AlphaFoldDB" id="A0A4Q9MCZ1"/>
<keyword evidence="1" id="KW-1133">Transmembrane helix</keyword>
<evidence type="ECO:0000256" key="1">
    <source>
        <dbReference type="SAM" id="Phobius"/>
    </source>
</evidence>
<accession>A0A4Q9MCZ1</accession>
<organism evidence="2">
    <name type="scientific">Dichomitus squalens</name>
    <dbReference type="NCBI Taxonomy" id="114155"/>
    <lineage>
        <taxon>Eukaryota</taxon>
        <taxon>Fungi</taxon>
        <taxon>Dikarya</taxon>
        <taxon>Basidiomycota</taxon>
        <taxon>Agaricomycotina</taxon>
        <taxon>Agaricomycetes</taxon>
        <taxon>Polyporales</taxon>
        <taxon>Polyporaceae</taxon>
        <taxon>Dichomitus</taxon>
    </lineage>
</organism>
<sequence>MVLTISQPSCGCCLNRGLRRGRVICAHTPSCRIIGSKVTQLDDYQAPSLDSRLYSRSSSPVQVRGVWVMNLLSCAVLWGIIARKAM</sequence>
<gene>
    <name evidence="2" type="ORF">BD311DRAFT_765042</name>
</gene>
<keyword evidence="1" id="KW-0812">Transmembrane</keyword>
<keyword evidence="1" id="KW-0472">Membrane</keyword>
<feature type="transmembrane region" description="Helical" evidence="1">
    <location>
        <begin position="61"/>
        <end position="81"/>
    </location>
</feature>
<evidence type="ECO:0000313" key="2">
    <source>
        <dbReference type="EMBL" id="TBU25190.1"/>
    </source>
</evidence>